<evidence type="ECO:0000256" key="11">
    <source>
        <dbReference type="ARBA" id="ARBA00023204"/>
    </source>
</evidence>
<evidence type="ECO:0000256" key="6">
    <source>
        <dbReference type="ARBA" id="ARBA00022763"/>
    </source>
</evidence>
<dbReference type="InterPro" id="IPR036397">
    <property type="entry name" value="RNaseH_sf"/>
</dbReference>
<keyword evidence="4" id="KW-0479">Metal-binding</keyword>
<evidence type="ECO:0000256" key="1">
    <source>
        <dbReference type="ARBA" id="ARBA00009518"/>
    </source>
</evidence>
<dbReference type="SUPFAM" id="SSF53098">
    <property type="entry name" value="Ribonuclease H-like"/>
    <property type="match status" value="1"/>
</dbReference>
<organism evidence="12 13">
    <name type="scientific">Thalassoglobus neptunius</name>
    <dbReference type="NCBI Taxonomy" id="1938619"/>
    <lineage>
        <taxon>Bacteria</taxon>
        <taxon>Pseudomonadati</taxon>
        <taxon>Planctomycetota</taxon>
        <taxon>Planctomycetia</taxon>
        <taxon>Planctomycetales</taxon>
        <taxon>Planctomycetaceae</taxon>
        <taxon>Thalassoglobus</taxon>
    </lineage>
</organism>
<keyword evidence="11" id="KW-0234">DNA repair</keyword>
<evidence type="ECO:0000256" key="3">
    <source>
        <dbReference type="ARBA" id="ARBA00022722"/>
    </source>
</evidence>
<evidence type="ECO:0000256" key="4">
    <source>
        <dbReference type="ARBA" id="ARBA00022723"/>
    </source>
</evidence>
<keyword evidence="3" id="KW-0540">Nuclease</keyword>
<dbReference type="PANTHER" id="PTHR30194">
    <property type="entry name" value="CROSSOVER JUNCTION ENDODEOXYRIBONUCLEASE RUVC"/>
    <property type="match status" value="1"/>
</dbReference>
<reference evidence="12 13" key="1">
    <citation type="submission" date="2019-02" db="EMBL/GenBank/DDBJ databases">
        <title>Deep-cultivation of Planctomycetes and their phenomic and genomic characterization uncovers novel biology.</title>
        <authorList>
            <person name="Wiegand S."/>
            <person name="Jogler M."/>
            <person name="Boedeker C."/>
            <person name="Pinto D."/>
            <person name="Vollmers J."/>
            <person name="Rivas-Marin E."/>
            <person name="Kohn T."/>
            <person name="Peeters S.H."/>
            <person name="Heuer A."/>
            <person name="Rast P."/>
            <person name="Oberbeckmann S."/>
            <person name="Bunk B."/>
            <person name="Jeske O."/>
            <person name="Meyerdierks A."/>
            <person name="Storesund J.E."/>
            <person name="Kallscheuer N."/>
            <person name="Luecker S."/>
            <person name="Lage O.M."/>
            <person name="Pohl T."/>
            <person name="Merkel B.J."/>
            <person name="Hornburger P."/>
            <person name="Mueller R.-W."/>
            <person name="Bruemmer F."/>
            <person name="Labrenz M."/>
            <person name="Spormann A.M."/>
            <person name="Op Den Camp H."/>
            <person name="Overmann J."/>
            <person name="Amann R."/>
            <person name="Jetten M.S.M."/>
            <person name="Mascher T."/>
            <person name="Medema M.H."/>
            <person name="Devos D.P."/>
            <person name="Kaster A.-K."/>
            <person name="Ovreas L."/>
            <person name="Rohde M."/>
            <person name="Galperin M.Y."/>
            <person name="Jogler C."/>
        </authorList>
    </citation>
    <scope>NUCLEOTIDE SEQUENCE [LARGE SCALE GENOMIC DNA]</scope>
    <source>
        <strain evidence="12 13">KOR42</strain>
    </source>
</reference>
<keyword evidence="6" id="KW-0227">DNA damage</keyword>
<dbReference type="AlphaFoldDB" id="A0A5C5X7G6"/>
<accession>A0A5C5X7G6</accession>
<sequence length="194" mass="21562">MQIIGMDPSLSGFGLCGIEAETGKILRKGIVSEPNSGEDWPERLKRYDKIAERVHHWSESMRPKYVFLETYSFSSRNTRAHQAGEFGFAIRKMITRKLSASVVEVTPSELKQFATGKGNAKKDKMIAAASLYLGEEVTDDNQADAVMLAVLGRCAIGYDNTDDSFKLNIAAKVGRRNRILPCGPFWEDLVKRAG</sequence>
<dbReference type="PANTHER" id="PTHR30194:SF3">
    <property type="entry name" value="CROSSOVER JUNCTION ENDODEOXYRIBONUCLEASE RUVC"/>
    <property type="match status" value="1"/>
</dbReference>
<dbReference type="EMBL" id="SIHI01000001">
    <property type="protein sequence ID" value="TWT58996.1"/>
    <property type="molecule type" value="Genomic_DNA"/>
</dbReference>
<evidence type="ECO:0000256" key="7">
    <source>
        <dbReference type="ARBA" id="ARBA00022801"/>
    </source>
</evidence>
<dbReference type="GO" id="GO:0016787">
    <property type="term" value="F:hydrolase activity"/>
    <property type="evidence" value="ECO:0007669"/>
    <property type="project" value="UniProtKB-KW"/>
</dbReference>
<dbReference type="InterPro" id="IPR002176">
    <property type="entry name" value="X-over_junc_endoDNase_RuvC"/>
</dbReference>
<keyword evidence="5" id="KW-0255">Endonuclease</keyword>
<dbReference type="InterPro" id="IPR012337">
    <property type="entry name" value="RNaseH-like_sf"/>
</dbReference>
<comment type="caution">
    <text evidence="12">The sequence shown here is derived from an EMBL/GenBank/DDBJ whole genome shotgun (WGS) entry which is preliminary data.</text>
</comment>
<proteinExistence type="inferred from homology"/>
<keyword evidence="9" id="KW-0238">DNA-binding</keyword>
<evidence type="ECO:0000313" key="13">
    <source>
        <dbReference type="Proteomes" id="UP000317243"/>
    </source>
</evidence>
<keyword evidence="13" id="KW-1185">Reference proteome</keyword>
<dbReference type="RefSeq" id="WP_146509768.1">
    <property type="nucleotide sequence ID" value="NZ_SIHI01000001.1"/>
</dbReference>
<keyword evidence="7" id="KW-0378">Hydrolase</keyword>
<gene>
    <name evidence="12" type="ORF">KOR42_23830</name>
</gene>
<dbReference type="GO" id="GO:0006281">
    <property type="term" value="P:DNA repair"/>
    <property type="evidence" value="ECO:0007669"/>
    <property type="project" value="UniProtKB-KW"/>
</dbReference>
<keyword evidence="8" id="KW-0460">Magnesium</keyword>
<evidence type="ECO:0000256" key="9">
    <source>
        <dbReference type="ARBA" id="ARBA00023125"/>
    </source>
</evidence>
<dbReference type="Proteomes" id="UP000317243">
    <property type="component" value="Unassembled WGS sequence"/>
</dbReference>
<keyword evidence="2" id="KW-0963">Cytoplasm</keyword>
<dbReference type="Pfam" id="PF02075">
    <property type="entry name" value="RuvC"/>
    <property type="match status" value="1"/>
</dbReference>
<dbReference type="GO" id="GO:0006310">
    <property type="term" value="P:DNA recombination"/>
    <property type="evidence" value="ECO:0007669"/>
    <property type="project" value="UniProtKB-KW"/>
</dbReference>
<protein>
    <submittedName>
        <fullName evidence="12">Holliday junction resolvase</fullName>
    </submittedName>
</protein>
<evidence type="ECO:0000256" key="2">
    <source>
        <dbReference type="ARBA" id="ARBA00022490"/>
    </source>
</evidence>
<dbReference type="Gene3D" id="3.30.420.10">
    <property type="entry name" value="Ribonuclease H-like superfamily/Ribonuclease H"/>
    <property type="match status" value="1"/>
</dbReference>
<comment type="similarity">
    <text evidence="1">Belongs to the RuvC family.</text>
</comment>
<evidence type="ECO:0000256" key="10">
    <source>
        <dbReference type="ARBA" id="ARBA00023172"/>
    </source>
</evidence>
<dbReference type="GO" id="GO:0003677">
    <property type="term" value="F:DNA binding"/>
    <property type="evidence" value="ECO:0007669"/>
    <property type="project" value="UniProtKB-KW"/>
</dbReference>
<keyword evidence="10" id="KW-0233">DNA recombination</keyword>
<dbReference type="GO" id="GO:0004520">
    <property type="term" value="F:DNA endonuclease activity"/>
    <property type="evidence" value="ECO:0007669"/>
    <property type="project" value="InterPro"/>
</dbReference>
<dbReference type="OrthoDB" id="9805499at2"/>
<evidence type="ECO:0000256" key="5">
    <source>
        <dbReference type="ARBA" id="ARBA00022759"/>
    </source>
</evidence>
<evidence type="ECO:0000256" key="8">
    <source>
        <dbReference type="ARBA" id="ARBA00022842"/>
    </source>
</evidence>
<name>A0A5C5X7G6_9PLAN</name>
<evidence type="ECO:0000313" key="12">
    <source>
        <dbReference type="EMBL" id="TWT58996.1"/>
    </source>
</evidence>
<dbReference type="GO" id="GO:0046872">
    <property type="term" value="F:metal ion binding"/>
    <property type="evidence" value="ECO:0007669"/>
    <property type="project" value="UniProtKB-KW"/>
</dbReference>